<gene>
    <name evidence="2" type="ORF">SDC9_96266</name>
</gene>
<keyword evidence="1" id="KW-0812">Transmembrane</keyword>
<organism evidence="2">
    <name type="scientific">bioreactor metagenome</name>
    <dbReference type="NCBI Taxonomy" id="1076179"/>
    <lineage>
        <taxon>unclassified sequences</taxon>
        <taxon>metagenomes</taxon>
        <taxon>ecological metagenomes</taxon>
    </lineage>
</organism>
<dbReference type="AlphaFoldDB" id="A0A645A9F4"/>
<comment type="caution">
    <text evidence="2">The sequence shown here is derived from an EMBL/GenBank/DDBJ whole genome shotgun (WGS) entry which is preliminary data.</text>
</comment>
<reference evidence="2" key="1">
    <citation type="submission" date="2019-08" db="EMBL/GenBank/DDBJ databases">
        <authorList>
            <person name="Kucharzyk K."/>
            <person name="Murdoch R.W."/>
            <person name="Higgins S."/>
            <person name="Loffler F."/>
        </authorList>
    </citation>
    <scope>NUCLEOTIDE SEQUENCE</scope>
</reference>
<keyword evidence="1" id="KW-0472">Membrane</keyword>
<proteinExistence type="predicted"/>
<name>A0A645A9F4_9ZZZZ</name>
<keyword evidence="1" id="KW-1133">Transmembrane helix</keyword>
<sequence length="155" mass="17949">MSSEVLSKLLSGSAGLVSIMAIFISVYNSVITRRRLIAEAISKNRIEWIRDVRELVTSFLLNYDLGNLTEEKAIFYKLSLYMSTKNSDYKELLGALEECISDDKPKDKHRRDVISSAQVVLTQVWIRMKREAGIDRVSEARFLRKLRKEFEENKL</sequence>
<protein>
    <submittedName>
        <fullName evidence="2">Uncharacterized protein</fullName>
    </submittedName>
</protein>
<feature type="transmembrane region" description="Helical" evidence="1">
    <location>
        <begin position="6"/>
        <end position="27"/>
    </location>
</feature>
<dbReference type="EMBL" id="VSSQ01012570">
    <property type="protein sequence ID" value="MPM49536.1"/>
    <property type="molecule type" value="Genomic_DNA"/>
</dbReference>
<evidence type="ECO:0000256" key="1">
    <source>
        <dbReference type="SAM" id="Phobius"/>
    </source>
</evidence>
<evidence type="ECO:0000313" key="2">
    <source>
        <dbReference type="EMBL" id="MPM49536.1"/>
    </source>
</evidence>
<accession>A0A645A9F4</accession>